<evidence type="ECO:0000256" key="4">
    <source>
        <dbReference type="ARBA" id="ARBA00014614"/>
    </source>
</evidence>
<comment type="catalytic activity">
    <reaction evidence="2">
        <text>2,5-diamino-6-hydroxy-4-(5-phosphoribosylamino)-pyrimidine + H2O = 2,5,6-triamino-4-hydroxypyrimidine + D-ribose 5-phosphate</text>
        <dbReference type="Rhea" id="RHEA:23436"/>
        <dbReference type="ChEBI" id="CHEBI:15377"/>
        <dbReference type="ChEBI" id="CHEBI:58614"/>
        <dbReference type="ChEBI" id="CHEBI:78346"/>
        <dbReference type="ChEBI" id="CHEBI:137796"/>
    </reaction>
</comment>
<evidence type="ECO:0000256" key="2">
    <source>
        <dbReference type="ARBA" id="ARBA00000751"/>
    </source>
</evidence>
<dbReference type="AlphaFoldDB" id="A0A7W3CEI1"/>
<name>A0A7W3CEI1_ENTAS</name>
<evidence type="ECO:0000313" key="8">
    <source>
        <dbReference type="Proteomes" id="UP000533461"/>
    </source>
</evidence>
<comment type="function">
    <text evidence="6">Catalyzes the hydrolysis of the N-glycosidic bond in the first two intermediates of riboflavin biosynthesis, which are highly reactive metabolites, yielding relatively innocuous products. Thus, can divert a surplus of harmful intermediates into relatively harmless products and pre-empt the damage these intermediates would otherwise do. Helps maintain flavin levels. May act on other substrates in vivo. Has no activity against GTP, nucleoside monophosphates or ADP-ribose. Is Required for swarming motility.</text>
</comment>
<dbReference type="Pfam" id="PF08719">
    <property type="entry name" value="NADAR"/>
    <property type="match status" value="1"/>
</dbReference>
<proteinExistence type="inferred from homology"/>
<dbReference type="Gene3D" id="1.10.357.40">
    <property type="entry name" value="YbiA-like"/>
    <property type="match status" value="1"/>
</dbReference>
<organism evidence="7 8">
    <name type="scientific">Enterobacter asburiae</name>
    <dbReference type="NCBI Taxonomy" id="61645"/>
    <lineage>
        <taxon>Bacteria</taxon>
        <taxon>Pseudomonadati</taxon>
        <taxon>Pseudomonadota</taxon>
        <taxon>Gammaproteobacteria</taxon>
        <taxon>Enterobacterales</taxon>
        <taxon>Enterobacteriaceae</taxon>
        <taxon>Enterobacter</taxon>
        <taxon>Enterobacter cloacae complex</taxon>
    </lineage>
</organism>
<dbReference type="EMBL" id="JABXRP010000004">
    <property type="protein sequence ID" value="MBA8079832.1"/>
    <property type="molecule type" value="Genomic_DNA"/>
</dbReference>
<reference evidence="7 8" key="1">
    <citation type="submission" date="2020-06" db="EMBL/GenBank/DDBJ databases">
        <title>REHAB project genomes.</title>
        <authorList>
            <person name="Shaw L.P."/>
        </authorList>
    </citation>
    <scope>NUCLEOTIDE SEQUENCE [LARGE SCALE GENOMIC DNA]</scope>
    <source>
        <strain evidence="7 8">RHBSTW-00074</strain>
    </source>
</reference>
<dbReference type="CDD" id="cd15457">
    <property type="entry name" value="NADAR"/>
    <property type="match status" value="1"/>
</dbReference>
<evidence type="ECO:0000256" key="1">
    <source>
        <dbReference type="ARBA" id="ARBA00000022"/>
    </source>
</evidence>
<comment type="similarity">
    <text evidence="3">Belongs to the YbiA family.</text>
</comment>
<evidence type="ECO:0000256" key="6">
    <source>
        <dbReference type="ARBA" id="ARBA00045377"/>
    </source>
</evidence>
<comment type="caution">
    <text evidence="7">The sequence shown here is derived from an EMBL/GenBank/DDBJ whole genome shotgun (WGS) entry which is preliminary data.</text>
</comment>
<evidence type="ECO:0000313" key="7">
    <source>
        <dbReference type="EMBL" id="MBA8079832.1"/>
    </source>
</evidence>
<dbReference type="SUPFAM" id="SSF143990">
    <property type="entry name" value="YbiA-like"/>
    <property type="match status" value="1"/>
</dbReference>
<gene>
    <name evidence="7" type="ORF">HV056_25545</name>
</gene>
<dbReference type="InterPro" id="IPR037238">
    <property type="entry name" value="YbiA-like_sf"/>
</dbReference>
<comment type="catalytic activity">
    <reaction evidence="1">
        <text>5-amino-6-(5-phospho-D-ribosylamino)uracil + H2O = 5,6-diaminouracil + D-ribose 5-phosphate</text>
        <dbReference type="Rhea" id="RHEA:55020"/>
        <dbReference type="ChEBI" id="CHEBI:15377"/>
        <dbReference type="ChEBI" id="CHEBI:46252"/>
        <dbReference type="ChEBI" id="CHEBI:58453"/>
        <dbReference type="ChEBI" id="CHEBI:78346"/>
    </reaction>
</comment>
<protein>
    <recommendedName>
        <fullName evidence="4">N-glycosidase YbiA</fullName>
    </recommendedName>
    <alternativeName>
        <fullName evidence="5">Riboflavin biosynthesis intermediates N-glycosidase</fullName>
    </alternativeName>
</protein>
<accession>A0A7W3CEI1</accession>
<evidence type="ECO:0000256" key="5">
    <source>
        <dbReference type="ARBA" id="ARBA00032343"/>
    </source>
</evidence>
<dbReference type="Proteomes" id="UP000533461">
    <property type="component" value="Unassembled WGS sequence"/>
</dbReference>
<evidence type="ECO:0000256" key="3">
    <source>
        <dbReference type="ARBA" id="ARBA00008508"/>
    </source>
</evidence>
<sequence>MCAGFDLVVNNVRIQSSEILYQACRFPHHPSLQLEILSESNPMMAKKIARKNTHLTRQGWDSNRISIMKWAVFSKLCQNWDSFYFLLDSTGDKFIVEYSEKDIFWGARKEKDSFYGVNALGRILMFTRNVARTKGNTAFSAIPPLKIPQFDLLGSKIAPVLSTDKPPSLTPQLF</sequence>
<dbReference type="InterPro" id="IPR012816">
    <property type="entry name" value="NADAR"/>
</dbReference>